<feature type="transmembrane region" description="Helical" evidence="3">
    <location>
        <begin position="129"/>
        <end position="155"/>
    </location>
</feature>
<feature type="domain" description="RING-type" evidence="4">
    <location>
        <begin position="225"/>
        <end position="267"/>
    </location>
</feature>
<keyword evidence="3" id="KW-0472">Membrane</keyword>
<dbReference type="SMART" id="SM00184">
    <property type="entry name" value="RING"/>
    <property type="match status" value="1"/>
</dbReference>
<keyword evidence="1" id="KW-0479">Metal-binding</keyword>
<dbReference type="Proteomes" id="UP000823388">
    <property type="component" value="Chromosome 3N"/>
</dbReference>
<keyword evidence="1" id="KW-0862">Zinc</keyword>
<keyword evidence="6" id="KW-1185">Reference proteome</keyword>
<evidence type="ECO:0000256" key="2">
    <source>
        <dbReference type="SAM" id="MobiDB-lite"/>
    </source>
</evidence>
<gene>
    <name evidence="5" type="ORF">PVAP13_3NG015700</name>
</gene>
<dbReference type="AlphaFoldDB" id="A0A8T0U3R2"/>
<feature type="compositionally biased region" description="Polar residues" evidence="2">
    <location>
        <begin position="353"/>
        <end position="372"/>
    </location>
</feature>
<protein>
    <recommendedName>
        <fullName evidence="4">RING-type domain-containing protein</fullName>
    </recommendedName>
</protein>
<organism evidence="5 6">
    <name type="scientific">Panicum virgatum</name>
    <name type="common">Blackwell switchgrass</name>
    <dbReference type="NCBI Taxonomy" id="38727"/>
    <lineage>
        <taxon>Eukaryota</taxon>
        <taxon>Viridiplantae</taxon>
        <taxon>Streptophyta</taxon>
        <taxon>Embryophyta</taxon>
        <taxon>Tracheophyta</taxon>
        <taxon>Spermatophyta</taxon>
        <taxon>Magnoliopsida</taxon>
        <taxon>Liliopsida</taxon>
        <taxon>Poales</taxon>
        <taxon>Poaceae</taxon>
        <taxon>PACMAD clade</taxon>
        <taxon>Panicoideae</taxon>
        <taxon>Panicodae</taxon>
        <taxon>Paniceae</taxon>
        <taxon>Panicinae</taxon>
        <taxon>Panicum</taxon>
        <taxon>Panicum sect. Hiantes</taxon>
    </lineage>
</organism>
<keyword evidence="3" id="KW-0812">Transmembrane</keyword>
<dbReference type="Pfam" id="PF13639">
    <property type="entry name" value="zf-RING_2"/>
    <property type="match status" value="1"/>
</dbReference>
<accession>A0A8T0U3R2</accession>
<dbReference type="GO" id="GO:0008270">
    <property type="term" value="F:zinc ion binding"/>
    <property type="evidence" value="ECO:0007669"/>
    <property type="project" value="UniProtKB-KW"/>
</dbReference>
<sequence length="372" mass="39498">MKTHPEMPHGTASRPLEPEPERASIPHPTFQFPNHPRQQVHVQHATRETAHAKRKQGNAVAAAGWPLGNGRDRGSAKAKGYYPIGAASAHRIGTGAQPTTTPPHRGRDLGRRGAGAEAAAMGSAVSSSMALALAGFCFSVIFIVFVCTRLACALLRRRRARSRRAAALPQFAAVSHYSFAAHAARHSAGGASGGGLDPDAVAALPTRAFAAGPRGSGASDADSQCIICLAEYEEKDVLRILPYCSHNFHMACIDLWLEQNTTCPVCRVSLLDIPDSEQTAPPPLPSVVISCPSSPESSRSDPCRCLFVSTGHSSRASEAPRHEPDQENQVASAPSMDGPNNMPLSEVNPPPENNNQAVRKQVDRSTQLGPCK</sequence>
<evidence type="ECO:0000256" key="3">
    <source>
        <dbReference type="SAM" id="Phobius"/>
    </source>
</evidence>
<keyword evidence="3" id="KW-1133">Transmembrane helix</keyword>
<dbReference type="PROSITE" id="PS50089">
    <property type="entry name" value="ZF_RING_2"/>
    <property type="match status" value="1"/>
</dbReference>
<dbReference type="CDD" id="cd16461">
    <property type="entry name" value="RING-H2_EL5-like"/>
    <property type="match status" value="1"/>
</dbReference>
<feature type="region of interest" description="Disordered" evidence="2">
    <location>
        <begin position="1"/>
        <end position="71"/>
    </location>
</feature>
<dbReference type="InterPro" id="IPR013083">
    <property type="entry name" value="Znf_RING/FYVE/PHD"/>
</dbReference>
<keyword evidence="1" id="KW-0863">Zinc-finger</keyword>
<feature type="region of interest" description="Disordered" evidence="2">
    <location>
        <begin position="277"/>
        <end position="301"/>
    </location>
</feature>
<dbReference type="FunFam" id="3.30.40.10:FF:000971">
    <property type="entry name" value="Putative RING zinc finger domain superfamily protein"/>
    <property type="match status" value="1"/>
</dbReference>
<comment type="caution">
    <text evidence="5">The sequence shown here is derived from an EMBL/GenBank/DDBJ whole genome shotgun (WGS) entry which is preliminary data.</text>
</comment>
<evidence type="ECO:0000256" key="1">
    <source>
        <dbReference type="PROSITE-ProRule" id="PRU00175"/>
    </source>
</evidence>
<dbReference type="EMBL" id="CM029042">
    <property type="protein sequence ID" value="KAG2614879.1"/>
    <property type="molecule type" value="Genomic_DNA"/>
</dbReference>
<dbReference type="InterPro" id="IPR001841">
    <property type="entry name" value="Znf_RING"/>
</dbReference>
<evidence type="ECO:0000259" key="4">
    <source>
        <dbReference type="PROSITE" id="PS50089"/>
    </source>
</evidence>
<feature type="compositionally biased region" description="Low complexity" evidence="2">
    <location>
        <begin position="286"/>
        <end position="297"/>
    </location>
</feature>
<dbReference type="SUPFAM" id="SSF57850">
    <property type="entry name" value="RING/U-box"/>
    <property type="match status" value="1"/>
</dbReference>
<feature type="region of interest" description="Disordered" evidence="2">
    <location>
        <begin position="314"/>
        <end position="372"/>
    </location>
</feature>
<dbReference type="Gene3D" id="3.30.40.10">
    <property type="entry name" value="Zinc/RING finger domain, C3HC4 (zinc finger)"/>
    <property type="match status" value="1"/>
</dbReference>
<evidence type="ECO:0000313" key="6">
    <source>
        <dbReference type="Proteomes" id="UP000823388"/>
    </source>
</evidence>
<reference evidence="5" key="1">
    <citation type="submission" date="2020-05" db="EMBL/GenBank/DDBJ databases">
        <title>WGS assembly of Panicum virgatum.</title>
        <authorList>
            <person name="Lovell J.T."/>
            <person name="Jenkins J."/>
            <person name="Shu S."/>
            <person name="Juenger T.E."/>
            <person name="Schmutz J."/>
        </authorList>
    </citation>
    <scope>NUCLEOTIDE SEQUENCE</scope>
    <source>
        <strain evidence="5">AP13</strain>
    </source>
</reference>
<proteinExistence type="predicted"/>
<dbReference type="PANTHER" id="PTHR47035">
    <property type="entry name" value="OS11G0150450 PROTEIN"/>
    <property type="match status" value="1"/>
</dbReference>
<dbReference type="PANTHER" id="PTHR47035:SF3">
    <property type="entry name" value="OS11G0150450 PROTEIN"/>
    <property type="match status" value="1"/>
</dbReference>
<dbReference type="InterPro" id="IPR053070">
    <property type="entry name" value="RING-type_E3_ubiquitin-ligase"/>
</dbReference>
<evidence type="ECO:0000313" key="5">
    <source>
        <dbReference type="EMBL" id="KAG2614879.1"/>
    </source>
</evidence>
<name>A0A8T0U3R2_PANVG</name>